<dbReference type="Proteomes" id="UP001079430">
    <property type="component" value="Unassembled WGS sequence"/>
</dbReference>
<accession>A0ABT4KBJ8</accession>
<keyword evidence="2" id="KW-1185">Reference proteome</keyword>
<comment type="caution">
    <text evidence="1">The sequence shown here is derived from an EMBL/GenBank/DDBJ whole genome shotgun (WGS) entry which is preliminary data.</text>
</comment>
<dbReference type="InterPro" id="IPR056209">
    <property type="entry name" value="SU10_adaptor"/>
</dbReference>
<dbReference type="RefSeq" id="WP_269275900.1">
    <property type="nucleotide sequence ID" value="NZ_JAPVOI010000004.1"/>
</dbReference>
<proteinExistence type="predicted"/>
<dbReference type="Pfam" id="PF24175">
    <property type="entry name" value="SU10_adaptor"/>
    <property type="match status" value="1"/>
</dbReference>
<name>A0ABT4KBJ8_9HYPH</name>
<organism evidence="1 2">
    <name type="scientific">Sinorhizobium psoraleae</name>
    <dbReference type="NCBI Taxonomy" id="520838"/>
    <lineage>
        <taxon>Bacteria</taxon>
        <taxon>Pseudomonadati</taxon>
        <taxon>Pseudomonadota</taxon>
        <taxon>Alphaproteobacteria</taxon>
        <taxon>Hyphomicrobiales</taxon>
        <taxon>Rhizobiaceae</taxon>
        <taxon>Sinorhizobium/Ensifer group</taxon>
        <taxon>Sinorhizobium</taxon>
    </lineage>
</organism>
<gene>
    <name evidence="1" type="ORF">O3W52_04425</name>
</gene>
<dbReference type="EMBL" id="JAPVOI010000004">
    <property type="protein sequence ID" value="MCZ4089331.1"/>
    <property type="molecule type" value="Genomic_DNA"/>
</dbReference>
<sequence>MTLLSACQSASLRLIGRKPTTFFSSTQPFEQEIVDLANEAADDIAESHDWQALTKLHLITGDGTNIGHDLPTDYSRMLVKGDVHSPDWTTWRYTPARDLDQFLDFQNGLSIARPGSWILLGGQMQFWPILQNAENAQFYYISKKHRPDADSGALKAAFTKDGDTFVLDERLLTLALIWRWRAKAS</sequence>
<reference evidence="1" key="1">
    <citation type="submission" date="2022-10" db="EMBL/GenBank/DDBJ databases">
        <title>Whole genome sequencing of three plant growth promoting bacteria isolated from Vachellia tortilis subsp. raddiana in Morocco.</title>
        <authorList>
            <person name="Hnini M."/>
            <person name="Zouagui R."/>
            <person name="Zouagui H."/>
            <person name="Chemao Elfihri M.-W."/>
            <person name="Ibrahimi A."/>
            <person name="Sbabou L."/>
            <person name="Aurag J."/>
        </authorList>
    </citation>
    <scope>NUCLEOTIDE SEQUENCE</scope>
    <source>
        <strain evidence="1">LMR678</strain>
    </source>
</reference>
<evidence type="ECO:0000313" key="1">
    <source>
        <dbReference type="EMBL" id="MCZ4089331.1"/>
    </source>
</evidence>
<protein>
    <submittedName>
        <fullName evidence="1">Uncharacterized protein</fullName>
    </submittedName>
</protein>
<evidence type="ECO:0000313" key="2">
    <source>
        <dbReference type="Proteomes" id="UP001079430"/>
    </source>
</evidence>